<organism evidence="3 4">
    <name type="scientific">Heterodera trifolii</name>
    <dbReference type="NCBI Taxonomy" id="157864"/>
    <lineage>
        <taxon>Eukaryota</taxon>
        <taxon>Metazoa</taxon>
        <taxon>Ecdysozoa</taxon>
        <taxon>Nematoda</taxon>
        <taxon>Chromadorea</taxon>
        <taxon>Rhabditida</taxon>
        <taxon>Tylenchina</taxon>
        <taxon>Tylenchomorpha</taxon>
        <taxon>Tylenchoidea</taxon>
        <taxon>Heteroderidae</taxon>
        <taxon>Heteroderinae</taxon>
        <taxon>Heterodera</taxon>
    </lineage>
</organism>
<evidence type="ECO:0000256" key="1">
    <source>
        <dbReference type="SAM" id="MobiDB-lite"/>
    </source>
</evidence>
<accession>A0ABD2IC35</accession>
<feature type="compositionally biased region" description="Basic and acidic residues" evidence="1">
    <location>
        <begin position="58"/>
        <end position="71"/>
    </location>
</feature>
<keyword evidence="2" id="KW-0732">Signal</keyword>
<comment type="caution">
    <text evidence="3">The sequence shown here is derived from an EMBL/GenBank/DDBJ whole genome shotgun (WGS) entry which is preliminary data.</text>
</comment>
<feature type="compositionally biased region" description="Basic and acidic residues" evidence="1">
    <location>
        <begin position="169"/>
        <end position="182"/>
    </location>
</feature>
<dbReference type="EMBL" id="JBICBT010001285">
    <property type="protein sequence ID" value="KAL3075100.1"/>
    <property type="molecule type" value="Genomic_DNA"/>
</dbReference>
<sequence>MAILLNCVLLLSIMAIFCDCMKPPGEKGKSPNKGKSSSSAANSPTVTEGTPKHGGKPKGKDAARSPAEKARTPKRGGSDPIPIPKKEASNANDYYGTPKEKSVVNSPSRTAGRAAGIPKRYALGTPEFYETSPRKTKGHNAIDSPSRPNKDSPKRSDATKIAKKSAIRNARDQKQSFQRKDSTTSADYTAEDVTETDYIATETEEEGNDQPKALKE</sequence>
<feature type="region of interest" description="Disordered" evidence="1">
    <location>
        <begin position="24"/>
        <end position="216"/>
    </location>
</feature>
<proteinExistence type="predicted"/>
<evidence type="ECO:0000256" key="2">
    <source>
        <dbReference type="SAM" id="SignalP"/>
    </source>
</evidence>
<evidence type="ECO:0000313" key="4">
    <source>
        <dbReference type="Proteomes" id="UP001620626"/>
    </source>
</evidence>
<feature type="compositionally biased region" description="Low complexity" evidence="1">
    <location>
        <begin position="31"/>
        <end position="44"/>
    </location>
</feature>
<name>A0ABD2IC35_9BILA</name>
<protein>
    <submittedName>
        <fullName evidence="3">Uncharacterized protein</fullName>
    </submittedName>
</protein>
<dbReference type="AlphaFoldDB" id="A0ABD2IC35"/>
<dbReference type="Proteomes" id="UP001620626">
    <property type="component" value="Unassembled WGS sequence"/>
</dbReference>
<keyword evidence="4" id="KW-1185">Reference proteome</keyword>
<reference evidence="3 4" key="1">
    <citation type="submission" date="2024-10" db="EMBL/GenBank/DDBJ databases">
        <authorList>
            <person name="Kim D."/>
        </authorList>
    </citation>
    <scope>NUCLEOTIDE SEQUENCE [LARGE SCALE GENOMIC DNA]</scope>
    <source>
        <strain evidence="3">BH-2024</strain>
    </source>
</reference>
<gene>
    <name evidence="3" type="ORF">niasHT_039180</name>
</gene>
<feature type="signal peptide" evidence="2">
    <location>
        <begin position="1"/>
        <end position="20"/>
    </location>
</feature>
<evidence type="ECO:0000313" key="3">
    <source>
        <dbReference type="EMBL" id="KAL3075100.1"/>
    </source>
</evidence>
<feature type="compositionally biased region" description="Basic and acidic residues" evidence="1">
    <location>
        <begin position="148"/>
        <end position="160"/>
    </location>
</feature>
<feature type="chain" id="PRO_5044827458" evidence="2">
    <location>
        <begin position="21"/>
        <end position="216"/>
    </location>
</feature>